<dbReference type="AlphaFoldDB" id="A0AAV7JPJ8"/>
<dbReference type="Proteomes" id="UP001165289">
    <property type="component" value="Unassembled WGS sequence"/>
</dbReference>
<dbReference type="EMBL" id="JAKMXF010000310">
    <property type="protein sequence ID" value="KAI6650618.1"/>
    <property type="molecule type" value="Genomic_DNA"/>
</dbReference>
<gene>
    <name evidence="1" type="ORF">LOD99_7668</name>
</gene>
<accession>A0AAV7JPJ8</accession>
<proteinExistence type="predicted"/>
<reference evidence="1 2" key="1">
    <citation type="journal article" date="2023" name="BMC Biol.">
        <title>The compact genome of the sponge Oopsacas minuta (Hexactinellida) is lacking key metazoan core genes.</title>
        <authorList>
            <person name="Santini S."/>
            <person name="Schenkelaars Q."/>
            <person name="Jourda C."/>
            <person name="Duchesne M."/>
            <person name="Belahbib H."/>
            <person name="Rocher C."/>
            <person name="Selva M."/>
            <person name="Riesgo A."/>
            <person name="Vervoort M."/>
            <person name="Leys S.P."/>
            <person name="Kodjabachian L."/>
            <person name="Le Bivic A."/>
            <person name="Borchiellini C."/>
            <person name="Claverie J.M."/>
            <person name="Renard E."/>
        </authorList>
    </citation>
    <scope>NUCLEOTIDE SEQUENCE [LARGE SCALE GENOMIC DNA]</scope>
    <source>
        <strain evidence="1">SPO-2</strain>
    </source>
</reference>
<evidence type="ECO:0000313" key="2">
    <source>
        <dbReference type="Proteomes" id="UP001165289"/>
    </source>
</evidence>
<name>A0AAV7JPJ8_9METZ</name>
<organism evidence="1 2">
    <name type="scientific">Oopsacas minuta</name>
    <dbReference type="NCBI Taxonomy" id="111878"/>
    <lineage>
        <taxon>Eukaryota</taxon>
        <taxon>Metazoa</taxon>
        <taxon>Porifera</taxon>
        <taxon>Hexactinellida</taxon>
        <taxon>Hexasterophora</taxon>
        <taxon>Lyssacinosida</taxon>
        <taxon>Leucopsacidae</taxon>
        <taxon>Oopsacas</taxon>
    </lineage>
</organism>
<keyword evidence="2" id="KW-1185">Reference proteome</keyword>
<comment type="caution">
    <text evidence="1">The sequence shown here is derived from an EMBL/GenBank/DDBJ whole genome shotgun (WGS) entry which is preliminary data.</text>
</comment>
<protein>
    <submittedName>
        <fullName evidence="1">Uncharacterized protein</fullName>
    </submittedName>
</protein>
<evidence type="ECO:0000313" key="1">
    <source>
        <dbReference type="EMBL" id="KAI6650618.1"/>
    </source>
</evidence>
<sequence>MSLREVLLPIQLTSTDKELDRLKRSTLIIRAVYCGTDPIAGRGSPEIIPVSIQLKDKLHYISFRPTLPGFYRLHIILEGRDYCSPVLLHILSDGTLLTSTTPTNPQSSGLVDPRPPILRTESIDADVIEPHTPTKAANGGQVNQKFSELVQAFKVVTSRHTDKSGVTIHTHKTAPPKLQSNKPFGLPDFLKRIRIRQKPDIARLVREMSSPATPPHQLRVSRSIDDLSNGSIRIGRGSVRVHEYRQQSPSHHQQEYICCICGYELDKTAVRLYSSRFCTEDFSRFYLQRNVREHFLVPVLQETYLPGLEEWGALPQNT</sequence>